<dbReference type="EMBL" id="LAZR01046417">
    <property type="protein sequence ID" value="KKK96583.1"/>
    <property type="molecule type" value="Genomic_DNA"/>
</dbReference>
<sequence length="415" mass="48791">MITTRESINYQFSLIFGYSSPNDLIVGDVIGPGILTGGKVNELSQKVIEFLTMYNAMLRDYTGAEVFSIEFDLYNFDEKSAQVNIYPKSMIFIPGRYKDCESFLLALKPETGYLNVHRSRQSLNNISKLFFEIEEFTDRSELKYENKQRVYDKFAKRFSKKLYGELIEDKWNKKLIGLSKALPTEQEMLITYGKIKANVEILWHKKPIKIHFLNPKFDKLRIPFIGQQAIEHLKYSISEPSANFIVDKTLNLGTNLINLVNTGTLDESQDELLRFLISQLREKIKEFRDFQTAEWLISYVNRLIIDLQGYMNKFLEYSRMFLTTGEVGDLHELLNKFEHFIINKGKLENEQFEDICRITKKFIKHSVIQKKNLRIVELDSQFNYFSAIIKKNLNLIKTSLLRYLSYRRIKTLTIE</sequence>
<organism evidence="1">
    <name type="scientific">marine sediment metagenome</name>
    <dbReference type="NCBI Taxonomy" id="412755"/>
    <lineage>
        <taxon>unclassified sequences</taxon>
        <taxon>metagenomes</taxon>
        <taxon>ecological metagenomes</taxon>
    </lineage>
</organism>
<evidence type="ECO:0000313" key="1">
    <source>
        <dbReference type="EMBL" id="KKK96583.1"/>
    </source>
</evidence>
<name>A0A0F8ZRZ9_9ZZZZ</name>
<reference evidence="1" key="1">
    <citation type="journal article" date="2015" name="Nature">
        <title>Complex archaea that bridge the gap between prokaryotes and eukaryotes.</title>
        <authorList>
            <person name="Spang A."/>
            <person name="Saw J.H."/>
            <person name="Jorgensen S.L."/>
            <person name="Zaremba-Niedzwiedzka K."/>
            <person name="Martijn J."/>
            <person name="Lind A.E."/>
            <person name="van Eijk R."/>
            <person name="Schleper C."/>
            <person name="Guy L."/>
            <person name="Ettema T.J."/>
        </authorList>
    </citation>
    <scope>NUCLEOTIDE SEQUENCE</scope>
</reference>
<comment type="caution">
    <text evidence="1">The sequence shown here is derived from an EMBL/GenBank/DDBJ whole genome shotgun (WGS) entry which is preliminary data.</text>
</comment>
<feature type="non-terminal residue" evidence="1">
    <location>
        <position position="415"/>
    </location>
</feature>
<protein>
    <submittedName>
        <fullName evidence="1">Uncharacterized protein</fullName>
    </submittedName>
</protein>
<dbReference type="AlphaFoldDB" id="A0A0F8ZRZ9"/>
<accession>A0A0F8ZRZ9</accession>
<proteinExistence type="predicted"/>
<gene>
    <name evidence="1" type="ORF">LCGC14_2661310</name>
</gene>